<gene>
    <name evidence="1" type="ORF">WA026_010084</name>
</gene>
<dbReference type="AlphaFoldDB" id="A0AAW1UHL7"/>
<sequence>MITAKCIEELTEIFEILRPIEVATKDICGEDYVTSRNVTPITRMLNLKMNNIKTKSSMCQDLKENIMTEISKRLLPSEHVQILAVSTSLPSTQDSKIFTFEIPLHSLKQSNISKNP</sequence>
<name>A0AAW1UHL7_9CUCU</name>
<protein>
    <submittedName>
        <fullName evidence="1">Uncharacterized protein</fullName>
    </submittedName>
</protein>
<proteinExistence type="predicted"/>
<evidence type="ECO:0000313" key="2">
    <source>
        <dbReference type="Proteomes" id="UP001431783"/>
    </source>
</evidence>
<organism evidence="1 2">
    <name type="scientific">Henosepilachna vigintioctopunctata</name>
    <dbReference type="NCBI Taxonomy" id="420089"/>
    <lineage>
        <taxon>Eukaryota</taxon>
        <taxon>Metazoa</taxon>
        <taxon>Ecdysozoa</taxon>
        <taxon>Arthropoda</taxon>
        <taxon>Hexapoda</taxon>
        <taxon>Insecta</taxon>
        <taxon>Pterygota</taxon>
        <taxon>Neoptera</taxon>
        <taxon>Endopterygota</taxon>
        <taxon>Coleoptera</taxon>
        <taxon>Polyphaga</taxon>
        <taxon>Cucujiformia</taxon>
        <taxon>Coccinelloidea</taxon>
        <taxon>Coccinellidae</taxon>
        <taxon>Epilachninae</taxon>
        <taxon>Epilachnini</taxon>
        <taxon>Henosepilachna</taxon>
    </lineage>
</organism>
<keyword evidence="2" id="KW-1185">Reference proteome</keyword>
<reference evidence="1 2" key="1">
    <citation type="submission" date="2023-03" db="EMBL/GenBank/DDBJ databases">
        <title>Genome insight into feeding habits of ladybird beetles.</title>
        <authorList>
            <person name="Li H.-S."/>
            <person name="Huang Y.-H."/>
            <person name="Pang H."/>
        </authorList>
    </citation>
    <scope>NUCLEOTIDE SEQUENCE [LARGE SCALE GENOMIC DNA]</scope>
    <source>
        <strain evidence="1">SYSU_2023b</strain>
        <tissue evidence="1">Whole body</tissue>
    </source>
</reference>
<accession>A0AAW1UHL7</accession>
<comment type="caution">
    <text evidence="1">The sequence shown here is derived from an EMBL/GenBank/DDBJ whole genome shotgun (WGS) entry which is preliminary data.</text>
</comment>
<dbReference type="Proteomes" id="UP001431783">
    <property type="component" value="Unassembled WGS sequence"/>
</dbReference>
<dbReference type="EMBL" id="JARQZJ010000064">
    <property type="protein sequence ID" value="KAK9880209.1"/>
    <property type="molecule type" value="Genomic_DNA"/>
</dbReference>
<evidence type="ECO:0000313" key="1">
    <source>
        <dbReference type="EMBL" id="KAK9880209.1"/>
    </source>
</evidence>